<keyword evidence="9 14" id="KW-0862">Zinc</keyword>
<evidence type="ECO:0000256" key="3">
    <source>
        <dbReference type="ARBA" id="ARBA00004906"/>
    </source>
</evidence>
<keyword evidence="19" id="KW-1185">Reference proteome</keyword>
<dbReference type="KEGG" id="acan:ACA1_088840"/>
<feature type="compositionally biased region" description="Low complexity" evidence="16">
    <location>
        <begin position="327"/>
        <end position="351"/>
    </location>
</feature>
<name>L8GVM7_ACACF</name>
<dbReference type="OrthoDB" id="10266039at2759"/>
<protein>
    <recommendedName>
        <fullName evidence="14">E3 ubiquitin protein ligase</fullName>
        <ecNumber evidence="14">2.3.2.27</ecNumber>
    </recommendedName>
</protein>
<feature type="region of interest" description="Disordered" evidence="16">
    <location>
        <begin position="1"/>
        <end position="35"/>
    </location>
</feature>
<evidence type="ECO:0000256" key="16">
    <source>
        <dbReference type="SAM" id="MobiDB-lite"/>
    </source>
</evidence>
<dbReference type="Pfam" id="PF13923">
    <property type="entry name" value="zf-C3HC4_2"/>
    <property type="match status" value="1"/>
</dbReference>
<dbReference type="AlphaFoldDB" id="L8GVM7"/>
<dbReference type="CDD" id="cd16499">
    <property type="entry name" value="RING-HC_Bre1-like"/>
    <property type="match status" value="1"/>
</dbReference>
<evidence type="ECO:0000256" key="8">
    <source>
        <dbReference type="ARBA" id="ARBA00022786"/>
    </source>
</evidence>
<evidence type="ECO:0000256" key="10">
    <source>
        <dbReference type="ARBA" id="ARBA00022853"/>
    </source>
</evidence>
<dbReference type="EMBL" id="KB007985">
    <property type="protein sequence ID" value="ELR16638.1"/>
    <property type="molecule type" value="Genomic_DNA"/>
</dbReference>
<evidence type="ECO:0000256" key="1">
    <source>
        <dbReference type="ARBA" id="ARBA00000900"/>
    </source>
</evidence>
<evidence type="ECO:0000256" key="12">
    <source>
        <dbReference type="ARBA" id="ARBA00023242"/>
    </source>
</evidence>
<dbReference type="PANTHER" id="PTHR23163:SF0">
    <property type="entry name" value="E3 UBIQUITIN-PROTEIN LIGASE BRE1"/>
    <property type="match status" value="1"/>
</dbReference>
<keyword evidence="11 14" id="KW-0175">Coiled coil</keyword>
<feature type="region of interest" description="Disordered" evidence="16">
    <location>
        <begin position="449"/>
        <end position="471"/>
    </location>
</feature>
<dbReference type="STRING" id="1257118.L8GVM7"/>
<dbReference type="GO" id="GO:0005634">
    <property type="term" value="C:nucleus"/>
    <property type="evidence" value="ECO:0007669"/>
    <property type="project" value="UniProtKB-SubCell"/>
</dbReference>
<feature type="coiled-coil region" evidence="15">
    <location>
        <begin position="696"/>
        <end position="832"/>
    </location>
</feature>
<evidence type="ECO:0000256" key="7">
    <source>
        <dbReference type="ARBA" id="ARBA00022771"/>
    </source>
</evidence>
<evidence type="ECO:0000313" key="18">
    <source>
        <dbReference type="EMBL" id="ELR16638.1"/>
    </source>
</evidence>
<evidence type="ECO:0000256" key="6">
    <source>
        <dbReference type="ARBA" id="ARBA00022723"/>
    </source>
</evidence>
<evidence type="ECO:0000256" key="9">
    <source>
        <dbReference type="ARBA" id="ARBA00022833"/>
    </source>
</evidence>
<comment type="subcellular location">
    <subcellularLocation>
        <location evidence="2 14">Nucleus</location>
    </subcellularLocation>
</comment>
<dbReference type="PROSITE" id="PS50089">
    <property type="entry name" value="ZF_RING_2"/>
    <property type="match status" value="1"/>
</dbReference>
<feature type="compositionally biased region" description="Basic and acidic residues" evidence="16">
    <location>
        <begin position="158"/>
        <end position="171"/>
    </location>
</feature>
<evidence type="ECO:0000256" key="11">
    <source>
        <dbReference type="ARBA" id="ARBA00023054"/>
    </source>
</evidence>
<feature type="coiled-coil region" evidence="15">
    <location>
        <begin position="637"/>
        <end position="664"/>
    </location>
</feature>
<keyword evidence="6 14" id="KW-0479">Metal-binding</keyword>
<dbReference type="InterPro" id="IPR013956">
    <property type="entry name" value="E3_ubiquit_lig_Bre1"/>
</dbReference>
<evidence type="ECO:0000256" key="13">
    <source>
        <dbReference type="PROSITE-ProRule" id="PRU00175"/>
    </source>
</evidence>
<sequence length="914" mass="105042">MSNNKRKLSASTPAATSHPPPKKRSFQASGSGGGGATMAAVGYGVTFGAAGEKSELELLQYQNQSLSTLLKEKKEEISSLRTKLRTVEAKERESSNGLAYVTQHWSSLDENLHTVLATIEPATVDEILREESRRVHPPEDERSFLQMLLGDEGDLMNEEERKDIKKEKELGNEDEQELDEEEAEARDEEYQKLLLKQRIDPALERRSSFTKQILIRVCDALQKQKRRSDDLARRLQDAASLERVMVEESNGLREQVAGLDKLVAKLQHKNMELSRGYSSAKTGWVQAEQKIRVLTMDIEDFKADLSTCHNRIERLNKALQEAQTKAATAAANAPAPAAAASTSSSSSSSPSLGSHEAPEEVQKIREELADARTVEENRLKEIQKLRQDRAELKNELNELNDKLLNLPEHVVRTSPAFRMLETHLQMAVMDYESQRGLCSQLQRSVATLEQERREEKDRAQKNEQARRQELEKEIKEKDAALARIRGERDNLIYRLEQKKASLPSQQLINEFKMTIATLQDQSAKLRKELEKLREQKDKERGREPERAHTSEPRAPEVAELQEKVKVLQRGMDDFKRKHDDAQRELRSITESLPREQRELHEIRRNERKLADENTYLKSRLAKYEPKNKLEKDYPRLLSKADQSIRELQKSLDATKAENAAYLSEMEVISKEFESTMEQNTRLLHELSDKDETTTKLMSDRIKSEQLQNQLREETKQLQFQIKLAGERYEQQKELLKREETKAKMIEEQMIKANEQISSFTNLIEAHKRAARDAAQQLVEFKAKLDQATAALAEYKKKLDEQSSALERGEDKISRLMEERNTLKRKVERLSARGSVDTLLEEEVSTLRKMLRCPVCNDNMKDTVITRCFHVFCNPCVKSRLQLRNRKCPGCAKPFGENDVHSIYLGFDDVKDEED</sequence>
<dbReference type="PANTHER" id="PTHR23163">
    <property type="entry name" value="RING FINGER PROTEIN-RELATED"/>
    <property type="match status" value="1"/>
</dbReference>
<dbReference type="SMART" id="SM00184">
    <property type="entry name" value="RING"/>
    <property type="match status" value="1"/>
</dbReference>
<evidence type="ECO:0000259" key="17">
    <source>
        <dbReference type="PROSITE" id="PS50089"/>
    </source>
</evidence>
<comment type="catalytic activity">
    <reaction evidence="1 14">
        <text>S-ubiquitinyl-[E2 ubiquitin-conjugating enzyme]-L-cysteine + [acceptor protein]-L-lysine = [E2 ubiquitin-conjugating enzyme]-L-cysteine + N(6)-ubiquitinyl-[acceptor protein]-L-lysine.</text>
        <dbReference type="EC" id="2.3.2.27"/>
    </reaction>
</comment>
<dbReference type="EC" id="2.3.2.27" evidence="14"/>
<feature type="region of interest" description="Disordered" evidence="16">
    <location>
        <begin position="327"/>
        <end position="361"/>
    </location>
</feature>
<dbReference type="PROSITE" id="PS00518">
    <property type="entry name" value="ZF_RING_1"/>
    <property type="match status" value="1"/>
</dbReference>
<feature type="compositionally biased region" description="Acidic residues" evidence="16">
    <location>
        <begin position="172"/>
        <end position="185"/>
    </location>
</feature>
<dbReference type="GO" id="GO:0033503">
    <property type="term" value="C:HULC complex"/>
    <property type="evidence" value="ECO:0007669"/>
    <property type="project" value="TreeGrafter"/>
</dbReference>
<evidence type="ECO:0000256" key="5">
    <source>
        <dbReference type="ARBA" id="ARBA00022679"/>
    </source>
</evidence>
<dbReference type="InterPro" id="IPR017907">
    <property type="entry name" value="Znf_RING_CS"/>
</dbReference>
<evidence type="ECO:0000256" key="4">
    <source>
        <dbReference type="ARBA" id="ARBA00005555"/>
    </source>
</evidence>
<dbReference type="InterPro" id="IPR013083">
    <property type="entry name" value="Znf_RING/FYVE/PHD"/>
</dbReference>
<keyword evidence="5 14" id="KW-0808">Transferase</keyword>
<dbReference type="OMA" id="YSNIDTR"/>
<dbReference type="InterPro" id="IPR001841">
    <property type="entry name" value="Znf_RING"/>
</dbReference>
<keyword evidence="7 13" id="KW-0863">Zinc-finger</keyword>
<dbReference type="Gene3D" id="3.30.40.10">
    <property type="entry name" value="Zinc/RING finger domain, C3HC4 (zinc finger)"/>
    <property type="match status" value="1"/>
</dbReference>
<dbReference type="GeneID" id="14917342"/>
<proteinExistence type="inferred from homology"/>
<keyword evidence="8 14" id="KW-0833">Ubl conjugation pathway</keyword>
<dbReference type="VEuPathDB" id="AmoebaDB:ACA1_088840"/>
<dbReference type="RefSeq" id="XP_004338651.1">
    <property type="nucleotide sequence ID" value="XM_004338603.1"/>
</dbReference>
<keyword evidence="12 14" id="KW-0539">Nucleus</keyword>
<feature type="region of interest" description="Disordered" evidence="16">
    <location>
        <begin position="150"/>
        <end position="185"/>
    </location>
</feature>
<dbReference type="SUPFAM" id="SSF57850">
    <property type="entry name" value="RING/U-box"/>
    <property type="match status" value="1"/>
</dbReference>
<dbReference type="GO" id="GO:0008270">
    <property type="term" value="F:zinc ion binding"/>
    <property type="evidence" value="ECO:0007669"/>
    <property type="project" value="UniProtKB-KW"/>
</dbReference>
<comment type="pathway">
    <text evidence="3 14">Protein modification; protein ubiquitination.</text>
</comment>
<accession>L8GVM7</accession>
<feature type="coiled-coil region" evidence="15">
    <location>
        <begin position="56"/>
        <end position="90"/>
    </location>
</feature>
<dbReference type="GO" id="GO:0061630">
    <property type="term" value="F:ubiquitin protein ligase activity"/>
    <property type="evidence" value="ECO:0007669"/>
    <property type="project" value="UniProtKB-EC"/>
</dbReference>
<evidence type="ECO:0000256" key="2">
    <source>
        <dbReference type="ARBA" id="ARBA00004123"/>
    </source>
</evidence>
<reference evidence="18 19" key="1">
    <citation type="journal article" date="2013" name="Genome Biol.">
        <title>Genome of Acanthamoeba castellanii highlights extensive lateral gene transfer and early evolution of tyrosine kinase signaling.</title>
        <authorList>
            <person name="Clarke M."/>
            <person name="Lohan A.J."/>
            <person name="Liu B."/>
            <person name="Lagkouvardos I."/>
            <person name="Roy S."/>
            <person name="Zafar N."/>
            <person name="Bertelli C."/>
            <person name="Schilde C."/>
            <person name="Kianianmomeni A."/>
            <person name="Burglin T.R."/>
            <person name="Frech C."/>
            <person name="Turcotte B."/>
            <person name="Kopec K.O."/>
            <person name="Synnott J.M."/>
            <person name="Choo C."/>
            <person name="Paponov I."/>
            <person name="Finkler A."/>
            <person name="Soon Heng Tan C."/>
            <person name="Hutchins A.P."/>
            <person name="Weinmeier T."/>
            <person name="Rattei T."/>
            <person name="Chu J.S."/>
            <person name="Gimenez G."/>
            <person name="Irimia M."/>
            <person name="Rigden D.J."/>
            <person name="Fitzpatrick D.A."/>
            <person name="Lorenzo-Morales J."/>
            <person name="Bateman A."/>
            <person name="Chiu C.H."/>
            <person name="Tang P."/>
            <person name="Hegemann P."/>
            <person name="Fromm H."/>
            <person name="Raoult D."/>
            <person name="Greub G."/>
            <person name="Miranda-Saavedra D."/>
            <person name="Chen N."/>
            <person name="Nash P."/>
            <person name="Ginger M.L."/>
            <person name="Horn M."/>
            <person name="Schaap P."/>
            <person name="Caler L."/>
            <person name="Loftus B."/>
        </authorList>
    </citation>
    <scope>NUCLEOTIDE SEQUENCE [LARGE SCALE GENOMIC DNA]</scope>
    <source>
        <strain evidence="18 19">Neff</strain>
    </source>
</reference>
<feature type="domain" description="RING-type" evidence="17">
    <location>
        <begin position="852"/>
        <end position="890"/>
    </location>
</feature>
<dbReference type="GO" id="GO:0016567">
    <property type="term" value="P:protein ubiquitination"/>
    <property type="evidence" value="ECO:0007669"/>
    <property type="project" value="UniProtKB-UniRule"/>
</dbReference>
<evidence type="ECO:0000313" key="19">
    <source>
        <dbReference type="Proteomes" id="UP000011083"/>
    </source>
</evidence>
<dbReference type="Proteomes" id="UP000011083">
    <property type="component" value="Unassembled WGS sequence"/>
</dbReference>
<organism evidence="18 19">
    <name type="scientific">Acanthamoeba castellanii (strain ATCC 30010 / Neff)</name>
    <dbReference type="NCBI Taxonomy" id="1257118"/>
    <lineage>
        <taxon>Eukaryota</taxon>
        <taxon>Amoebozoa</taxon>
        <taxon>Discosea</taxon>
        <taxon>Longamoebia</taxon>
        <taxon>Centramoebida</taxon>
        <taxon>Acanthamoebidae</taxon>
        <taxon>Acanthamoeba</taxon>
    </lineage>
</organism>
<dbReference type="GO" id="GO:0006325">
    <property type="term" value="P:chromatin organization"/>
    <property type="evidence" value="ECO:0007669"/>
    <property type="project" value="UniProtKB-KW"/>
</dbReference>
<evidence type="ECO:0000256" key="14">
    <source>
        <dbReference type="RuleBase" id="RU365038"/>
    </source>
</evidence>
<keyword evidence="10 14" id="KW-0156">Chromatin regulator</keyword>
<feature type="region of interest" description="Disordered" evidence="16">
    <location>
        <begin position="533"/>
        <end position="557"/>
    </location>
</feature>
<evidence type="ECO:0000256" key="15">
    <source>
        <dbReference type="SAM" id="Coils"/>
    </source>
</evidence>
<gene>
    <name evidence="18" type="ORF">ACA1_088840</name>
</gene>
<dbReference type="UniPathway" id="UPA00143"/>
<comment type="similarity">
    <text evidence="4 14">Belongs to the BRE1 family.</text>
</comment>